<dbReference type="Gene3D" id="3.30.70.100">
    <property type="match status" value="1"/>
</dbReference>
<dbReference type="InterPro" id="IPR006121">
    <property type="entry name" value="HMA_dom"/>
</dbReference>
<dbReference type="GO" id="GO:0046872">
    <property type="term" value="F:metal ion binding"/>
    <property type="evidence" value="ECO:0007669"/>
    <property type="project" value="InterPro"/>
</dbReference>
<name>A0A916Z6U9_9BACT</name>
<proteinExistence type="predicted"/>
<reference evidence="2" key="1">
    <citation type="journal article" date="2014" name="Int. J. Syst. Evol. Microbiol.">
        <title>Complete genome sequence of Corynebacterium casei LMG S-19264T (=DSM 44701T), isolated from a smear-ripened cheese.</title>
        <authorList>
            <consortium name="US DOE Joint Genome Institute (JGI-PGF)"/>
            <person name="Walter F."/>
            <person name="Albersmeier A."/>
            <person name="Kalinowski J."/>
            <person name="Ruckert C."/>
        </authorList>
    </citation>
    <scope>NUCLEOTIDE SEQUENCE</scope>
    <source>
        <strain evidence="2">CGMCC 1.15958</strain>
    </source>
</reference>
<dbReference type="EMBL" id="BMKK01000013">
    <property type="protein sequence ID" value="GGD78049.1"/>
    <property type="molecule type" value="Genomic_DNA"/>
</dbReference>
<comment type="caution">
    <text evidence="2">The sequence shown here is derived from an EMBL/GenBank/DDBJ whole genome shotgun (WGS) entry which is preliminary data.</text>
</comment>
<sequence>MLVWANWEEPPLSEKLDLKPIHLAVFDLDKQVDAADSSLISQKLTATKGVTACTVNPQFKTVSVTFYDDEVSEEALQSVVQQKNYVASKVNFAAMEGPKCPVPMEYIDFFTNMKRTLCLR</sequence>
<dbReference type="Proteomes" id="UP000609064">
    <property type="component" value="Unassembled WGS sequence"/>
</dbReference>
<reference evidence="2" key="2">
    <citation type="submission" date="2020-09" db="EMBL/GenBank/DDBJ databases">
        <authorList>
            <person name="Sun Q."/>
            <person name="Zhou Y."/>
        </authorList>
    </citation>
    <scope>NUCLEOTIDE SEQUENCE</scope>
    <source>
        <strain evidence="2">CGMCC 1.15958</strain>
    </source>
</reference>
<organism evidence="2 3">
    <name type="scientific">Emticicia aquatilis</name>
    <dbReference type="NCBI Taxonomy" id="1537369"/>
    <lineage>
        <taxon>Bacteria</taxon>
        <taxon>Pseudomonadati</taxon>
        <taxon>Bacteroidota</taxon>
        <taxon>Cytophagia</taxon>
        <taxon>Cytophagales</taxon>
        <taxon>Leadbetterellaceae</taxon>
        <taxon>Emticicia</taxon>
    </lineage>
</organism>
<keyword evidence="3" id="KW-1185">Reference proteome</keyword>
<feature type="domain" description="HMA" evidence="1">
    <location>
        <begin position="19"/>
        <end position="88"/>
    </location>
</feature>
<evidence type="ECO:0000259" key="1">
    <source>
        <dbReference type="PROSITE" id="PS50846"/>
    </source>
</evidence>
<dbReference type="SUPFAM" id="SSF55008">
    <property type="entry name" value="HMA, heavy metal-associated domain"/>
    <property type="match status" value="1"/>
</dbReference>
<gene>
    <name evidence="2" type="ORF">GCM10011514_47520</name>
</gene>
<dbReference type="AlphaFoldDB" id="A0A916Z6U9"/>
<dbReference type="PROSITE" id="PS50846">
    <property type="entry name" value="HMA_2"/>
    <property type="match status" value="1"/>
</dbReference>
<accession>A0A916Z6U9</accession>
<dbReference type="InterPro" id="IPR036163">
    <property type="entry name" value="HMA_dom_sf"/>
</dbReference>
<protein>
    <recommendedName>
        <fullName evidence="1">HMA domain-containing protein</fullName>
    </recommendedName>
</protein>
<evidence type="ECO:0000313" key="2">
    <source>
        <dbReference type="EMBL" id="GGD78049.1"/>
    </source>
</evidence>
<evidence type="ECO:0000313" key="3">
    <source>
        <dbReference type="Proteomes" id="UP000609064"/>
    </source>
</evidence>